<dbReference type="Proteomes" id="UP001241758">
    <property type="component" value="Unassembled WGS sequence"/>
</dbReference>
<organism evidence="1 2">
    <name type="scientific">Actinoplanes sandaracinus</name>
    <dbReference type="NCBI Taxonomy" id="3045177"/>
    <lineage>
        <taxon>Bacteria</taxon>
        <taxon>Bacillati</taxon>
        <taxon>Actinomycetota</taxon>
        <taxon>Actinomycetes</taxon>
        <taxon>Micromonosporales</taxon>
        <taxon>Micromonosporaceae</taxon>
        <taxon>Actinoplanes</taxon>
    </lineage>
</organism>
<proteinExistence type="predicted"/>
<name>A0ABT6WW51_9ACTN</name>
<keyword evidence="2" id="KW-1185">Reference proteome</keyword>
<dbReference type="EMBL" id="JASCTH010000029">
    <property type="protein sequence ID" value="MDI6103966.1"/>
    <property type="molecule type" value="Genomic_DNA"/>
</dbReference>
<evidence type="ECO:0008006" key="3">
    <source>
        <dbReference type="Google" id="ProtNLM"/>
    </source>
</evidence>
<comment type="caution">
    <text evidence="1">The sequence shown here is derived from an EMBL/GenBank/DDBJ whole genome shotgun (WGS) entry which is preliminary data.</text>
</comment>
<accession>A0ABT6WW51</accession>
<evidence type="ECO:0000313" key="2">
    <source>
        <dbReference type="Proteomes" id="UP001241758"/>
    </source>
</evidence>
<protein>
    <recommendedName>
        <fullName evidence="3">Transposase</fullName>
    </recommendedName>
</protein>
<gene>
    <name evidence="1" type="ORF">QLQ12_35660</name>
</gene>
<sequence length="139" mass="14966">MRPALNAAERGHVECTARVNAVLDQLQSGAGRVSVAAIAAAAGVSRTFLYEAAQHELLARLRDIAARRGPSQRIPAPAAQQITTASHEQVVRALSARNQRLDKENKWPRDELAVALGQLRELRRRTAGTPAPEVAPPTP</sequence>
<reference evidence="1 2" key="1">
    <citation type="submission" date="2023-05" db="EMBL/GenBank/DDBJ databases">
        <title>Actinoplanes sp. NEAU-A12 genome sequencing.</title>
        <authorList>
            <person name="Wang Z.-S."/>
        </authorList>
    </citation>
    <scope>NUCLEOTIDE SEQUENCE [LARGE SCALE GENOMIC DNA]</scope>
    <source>
        <strain evidence="1 2">NEAU-A12</strain>
    </source>
</reference>
<evidence type="ECO:0000313" key="1">
    <source>
        <dbReference type="EMBL" id="MDI6103966.1"/>
    </source>
</evidence>